<sequence>MGGALPYASSNGSESGLRSRGLLYMFSLSGHRSTCAHQLPIDVTSNAKAYYRKRKFQNRRLRIFAISTPYTL</sequence>
<protein>
    <submittedName>
        <fullName evidence="1">Uncharacterized protein</fullName>
    </submittedName>
</protein>
<evidence type="ECO:0000313" key="2">
    <source>
        <dbReference type="Proteomes" id="UP000000707"/>
    </source>
</evidence>
<dbReference type="Proteomes" id="UP000000707">
    <property type="component" value="Unassembled WGS sequence"/>
</dbReference>
<dbReference type="AlphaFoldDB" id="G3B0E8"/>
<dbReference type="EMBL" id="GL996514">
    <property type="protein sequence ID" value="EGV65384.1"/>
    <property type="molecule type" value="Genomic_DNA"/>
</dbReference>
<reference evidence="1 2" key="1">
    <citation type="journal article" date="2011" name="Proc. Natl. Acad. Sci. U.S.A.">
        <title>Comparative genomics of xylose-fermenting fungi for enhanced biofuel production.</title>
        <authorList>
            <person name="Wohlbach D.J."/>
            <person name="Kuo A."/>
            <person name="Sato T.K."/>
            <person name="Potts K.M."/>
            <person name="Salamov A.A."/>
            <person name="LaButti K.M."/>
            <person name="Sun H."/>
            <person name="Clum A."/>
            <person name="Pangilinan J.L."/>
            <person name="Lindquist E.A."/>
            <person name="Lucas S."/>
            <person name="Lapidus A."/>
            <person name="Jin M."/>
            <person name="Gunawan C."/>
            <person name="Balan V."/>
            <person name="Dale B.E."/>
            <person name="Jeffries T.W."/>
            <person name="Zinkel R."/>
            <person name="Barry K.W."/>
            <person name="Grigoriev I.V."/>
            <person name="Gasch A.P."/>
        </authorList>
    </citation>
    <scope>NUCLEOTIDE SEQUENCE [LARGE SCALE GENOMIC DNA]</scope>
    <source>
        <strain evidence="2">ATCC 10573 / BCRC 21748 / CBS 615 / JCM 9827 / NBRC 10315 / NRRL Y-1498 / VKM Y-70</strain>
    </source>
</reference>
<proteinExistence type="predicted"/>
<gene>
    <name evidence="1" type="ORF">CANTEDRAFT_113106</name>
</gene>
<name>G3B0E8_CANTC</name>
<keyword evidence="2" id="KW-1185">Reference proteome</keyword>
<evidence type="ECO:0000313" key="1">
    <source>
        <dbReference type="EMBL" id="EGV65384.1"/>
    </source>
</evidence>
<dbReference type="HOGENOM" id="CLU_2721980_0_0_1"/>
<organism evidence="2">
    <name type="scientific">Candida tenuis (strain ATCC 10573 / BCRC 21748 / CBS 615 / JCM 9827 / NBRC 10315 / NRRL Y-1498 / VKM Y-70)</name>
    <name type="common">Yeast</name>
    <name type="synonym">Yamadazyma tenuis</name>
    <dbReference type="NCBI Taxonomy" id="590646"/>
    <lineage>
        <taxon>Eukaryota</taxon>
        <taxon>Fungi</taxon>
        <taxon>Dikarya</taxon>
        <taxon>Ascomycota</taxon>
        <taxon>Saccharomycotina</taxon>
        <taxon>Pichiomycetes</taxon>
        <taxon>Debaryomycetaceae</taxon>
        <taxon>Yamadazyma</taxon>
    </lineage>
</organism>
<accession>G3B0E8</accession>